<protein>
    <submittedName>
        <fullName evidence="2">Uncharacterized protein</fullName>
    </submittedName>
</protein>
<dbReference type="RefSeq" id="XP_046005898.1">
    <property type="nucleotide sequence ID" value="XM_046157397.1"/>
</dbReference>
<gene>
    <name evidence="2" type="ORF">B0I36DRAFT_355091</name>
</gene>
<dbReference type="Proteomes" id="UP000756346">
    <property type="component" value="Unassembled WGS sequence"/>
</dbReference>
<keyword evidence="3" id="KW-1185">Reference proteome</keyword>
<name>A0A9P8XUP6_9PEZI</name>
<evidence type="ECO:0000313" key="3">
    <source>
        <dbReference type="Proteomes" id="UP000756346"/>
    </source>
</evidence>
<organism evidence="2 3">
    <name type="scientific">Microdochium trichocladiopsis</name>
    <dbReference type="NCBI Taxonomy" id="1682393"/>
    <lineage>
        <taxon>Eukaryota</taxon>
        <taxon>Fungi</taxon>
        <taxon>Dikarya</taxon>
        <taxon>Ascomycota</taxon>
        <taxon>Pezizomycotina</taxon>
        <taxon>Sordariomycetes</taxon>
        <taxon>Xylariomycetidae</taxon>
        <taxon>Xylariales</taxon>
        <taxon>Microdochiaceae</taxon>
        <taxon>Microdochium</taxon>
    </lineage>
</organism>
<dbReference type="OrthoDB" id="5417329at2759"/>
<dbReference type="EMBL" id="JAGTJQ010000012">
    <property type="protein sequence ID" value="KAH7016274.1"/>
    <property type="molecule type" value="Genomic_DNA"/>
</dbReference>
<dbReference type="GeneID" id="70186943"/>
<sequence>MAQRSSKHRPRPARFLKVIEDIVENLDSVIALLVNTRQQLLDLHDGDDDSDFADEDGIQGEKHNCDDTNMDRSVEVNTASQLLCKTEHSPEAPFFCPEDECKGRKADKTWKEFARHYEIHVPCQIQCSMCETTPRHVASLRRHFTECRELKRKRKLPEHEGEIEEMKRQKEGASRKASNKAREVMRTCTQSLSEPSSPESRKKPKLQTPTLASTESSKELSPFHTADETYLPSPIRSCVGDASENSEILQSMALGSDPLVVSTAEKINDINNGRFSSANGAVTEGGILEFTDPTALFPSANQNSIAQGTTSPIGVSNHLESPRDESAVARHGQMLSVQDSSSFLTKALSFELYAMDGMAGLAHGTVGAESIYRLDERYLEIGITAFEQMGASELHSADQFRIQENHQPWLD</sequence>
<feature type="compositionally biased region" description="Basic and acidic residues" evidence="1">
    <location>
        <begin position="157"/>
        <end position="185"/>
    </location>
</feature>
<evidence type="ECO:0000313" key="2">
    <source>
        <dbReference type="EMBL" id="KAH7016274.1"/>
    </source>
</evidence>
<accession>A0A9P8XUP6</accession>
<proteinExistence type="predicted"/>
<evidence type="ECO:0000256" key="1">
    <source>
        <dbReference type="SAM" id="MobiDB-lite"/>
    </source>
</evidence>
<reference evidence="2" key="1">
    <citation type="journal article" date="2021" name="Nat. Commun.">
        <title>Genetic determinants of endophytism in the Arabidopsis root mycobiome.</title>
        <authorList>
            <person name="Mesny F."/>
            <person name="Miyauchi S."/>
            <person name="Thiergart T."/>
            <person name="Pickel B."/>
            <person name="Atanasova L."/>
            <person name="Karlsson M."/>
            <person name="Huettel B."/>
            <person name="Barry K.W."/>
            <person name="Haridas S."/>
            <person name="Chen C."/>
            <person name="Bauer D."/>
            <person name="Andreopoulos W."/>
            <person name="Pangilinan J."/>
            <person name="LaButti K."/>
            <person name="Riley R."/>
            <person name="Lipzen A."/>
            <person name="Clum A."/>
            <person name="Drula E."/>
            <person name="Henrissat B."/>
            <person name="Kohler A."/>
            <person name="Grigoriev I.V."/>
            <person name="Martin F.M."/>
            <person name="Hacquard S."/>
        </authorList>
    </citation>
    <scope>NUCLEOTIDE SEQUENCE</scope>
    <source>
        <strain evidence="2">MPI-CAGE-CH-0230</strain>
    </source>
</reference>
<feature type="region of interest" description="Disordered" evidence="1">
    <location>
        <begin position="154"/>
        <end position="225"/>
    </location>
</feature>
<comment type="caution">
    <text evidence="2">The sequence shown here is derived from an EMBL/GenBank/DDBJ whole genome shotgun (WGS) entry which is preliminary data.</text>
</comment>
<dbReference type="AlphaFoldDB" id="A0A9P8XUP6"/>